<name>A0A2T7PQE6_POMCA</name>
<organism evidence="2 3">
    <name type="scientific">Pomacea canaliculata</name>
    <name type="common">Golden apple snail</name>
    <dbReference type="NCBI Taxonomy" id="400727"/>
    <lineage>
        <taxon>Eukaryota</taxon>
        <taxon>Metazoa</taxon>
        <taxon>Spiralia</taxon>
        <taxon>Lophotrochozoa</taxon>
        <taxon>Mollusca</taxon>
        <taxon>Gastropoda</taxon>
        <taxon>Caenogastropoda</taxon>
        <taxon>Architaenioglossa</taxon>
        <taxon>Ampullarioidea</taxon>
        <taxon>Ampullariidae</taxon>
        <taxon>Pomacea</taxon>
    </lineage>
</organism>
<dbReference type="Proteomes" id="UP000245119">
    <property type="component" value="Linkage Group LG2"/>
</dbReference>
<dbReference type="AlphaFoldDB" id="A0A2T7PQE6"/>
<gene>
    <name evidence="2" type="ORF">C0Q70_02614</name>
</gene>
<evidence type="ECO:0000256" key="1">
    <source>
        <dbReference type="SAM" id="MobiDB-lite"/>
    </source>
</evidence>
<feature type="compositionally biased region" description="Basic and acidic residues" evidence="1">
    <location>
        <begin position="1"/>
        <end position="20"/>
    </location>
</feature>
<feature type="compositionally biased region" description="Basic residues" evidence="1">
    <location>
        <begin position="80"/>
        <end position="90"/>
    </location>
</feature>
<evidence type="ECO:0000313" key="2">
    <source>
        <dbReference type="EMBL" id="PVD35651.1"/>
    </source>
</evidence>
<sequence>MTYGRDFSRKLKGQGKDGRTARSLGASGGSHVENEDIPPLGNCVEGNSFRFKKSFDGPRPPTTGKVASPPPGSTRNVSSKARRRKNRKRCTSSEKSLLADQPAAATGPIRLIKGRKNYKVSYFYPRQSGLGHSKVMKEFSAKRFMCGRLCNTAITEHHPAATVELSSHTRGRESETGWRHLQVLVGGGPFCTEISLACSFLRHLACLACNEGKTGPSFKNQRRKNLHRKESARGHALFYV</sequence>
<evidence type="ECO:0000313" key="3">
    <source>
        <dbReference type="Proteomes" id="UP000245119"/>
    </source>
</evidence>
<reference evidence="2 3" key="1">
    <citation type="submission" date="2018-04" db="EMBL/GenBank/DDBJ databases">
        <title>The genome of golden apple snail Pomacea canaliculata provides insight into stress tolerance and invasive adaptation.</title>
        <authorList>
            <person name="Liu C."/>
            <person name="Liu B."/>
            <person name="Ren Y."/>
            <person name="Zhang Y."/>
            <person name="Wang H."/>
            <person name="Li S."/>
            <person name="Jiang F."/>
            <person name="Yin L."/>
            <person name="Zhang G."/>
            <person name="Qian W."/>
            <person name="Fan W."/>
        </authorList>
    </citation>
    <scope>NUCLEOTIDE SEQUENCE [LARGE SCALE GENOMIC DNA]</scope>
    <source>
        <strain evidence="2">SZHN2017</strain>
        <tissue evidence="2">Muscle</tissue>
    </source>
</reference>
<dbReference type="EMBL" id="PZQS01000002">
    <property type="protein sequence ID" value="PVD35651.1"/>
    <property type="molecule type" value="Genomic_DNA"/>
</dbReference>
<comment type="caution">
    <text evidence="2">The sequence shown here is derived from an EMBL/GenBank/DDBJ whole genome shotgun (WGS) entry which is preliminary data.</text>
</comment>
<protein>
    <submittedName>
        <fullName evidence="2">Uncharacterized protein</fullName>
    </submittedName>
</protein>
<proteinExistence type="predicted"/>
<accession>A0A2T7PQE6</accession>
<feature type="region of interest" description="Disordered" evidence="1">
    <location>
        <begin position="1"/>
        <end position="101"/>
    </location>
</feature>
<keyword evidence="3" id="KW-1185">Reference proteome</keyword>